<name>A0ABS3LDM1_9ENTE</name>
<feature type="signal peptide" evidence="2">
    <location>
        <begin position="1"/>
        <end position="24"/>
    </location>
</feature>
<evidence type="ECO:0000256" key="1">
    <source>
        <dbReference type="SAM" id="MobiDB-lite"/>
    </source>
</evidence>
<reference evidence="3 4" key="1">
    <citation type="submission" date="2021-03" db="EMBL/GenBank/DDBJ databases">
        <title>Enterococcal diversity collection.</title>
        <authorList>
            <person name="Gilmore M.S."/>
            <person name="Schwartzman J."/>
            <person name="Van Tyne D."/>
            <person name="Martin M."/>
            <person name="Earl A.M."/>
            <person name="Manson A.L."/>
            <person name="Straub T."/>
            <person name="Salamzade R."/>
            <person name="Saavedra J."/>
            <person name="Lebreton F."/>
            <person name="Prichula J."/>
            <person name="Schaufler K."/>
            <person name="Gaca A."/>
            <person name="Sgardioli B."/>
            <person name="Wagenaar J."/>
            <person name="Strong T."/>
        </authorList>
    </citation>
    <scope>NUCLEOTIDE SEQUENCE [LARGE SCALE GENOMIC DNA]</scope>
    <source>
        <strain evidence="3 4">669A</strain>
    </source>
</reference>
<keyword evidence="2" id="KW-0732">Signal</keyword>
<dbReference type="InterPro" id="IPR046776">
    <property type="entry name" value="Pectate_lyase_5"/>
</dbReference>
<sequence>MKKATKLFIATFLLFHTFYVPAWAEETTTSSTSSATETSSSQSALAETESTSEIPALSQEASTSASSEESTIAATDEPTTESSESLSENEPPAAVLIERAADIGTEENPYPVTTFQELKDALSAPLASGQTTKYIQLQNDIVYNTTYTYITQSTVIDGNGHALLYSGASYGTAHFSTNANNISVTYKNLTFGNDAYPNSTYYGILFVQNTNVNFTVENVNYTIQTGSQPFWGNNYAGNTLTFKGTNNFSSSGSSYGGEFVEGYQNIIFAEDSDTTVYNDTTGATAVFWGTNLVVSMEKGAALSIEASKQYLFYGGGTMNIQEQGNFSYKAIYGPNVKSNTASFGNVGVTLNFAQDSIGHFTTDVNSFSGSNPAINLNSPDYVIFDATDSSKRVLGTMNPIFRRTDADAFTYGIEYLTASGQNVYQSNVSPNASWTVSSGNISNGYSVVYARYPSITDLSATPATDTDVSSITGQIANVAPATTLSRNVQYKLATQPLYSGTDITTTAAQSSIEQSGTTNGVVEATTVTLPENAGATGEVTQYAFQHLPAGNYYLYAKLDDQQITGYTLQSPWQETSAEVPRFIQVQFNSSDLAFDSPIPGEFGKSQNAEAYTMRNSGNVPVAVTLDKLSLNPESSAKISLVNQFITNDQELILSLVAEKSDSGQQTKLGPLTENEPVSGDAVSLNPFWQSDAQANLYLTGNYSGPMIGPQKVSYQSTFSVAATN</sequence>
<protein>
    <recommendedName>
        <fullName evidence="5">WxL domain-containing protein</fullName>
    </recommendedName>
</protein>
<proteinExistence type="predicted"/>
<feature type="region of interest" description="Disordered" evidence="1">
    <location>
        <begin position="28"/>
        <end position="91"/>
    </location>
</feature>
<dbReference type="Pfam" id="PF20585">
    <property type="entry name" value="Pectate_lyase_5"/>
    <property type="match status" value="1"/>
</dbReference>
<feature type="chain" id="PRO_5045048759" description="WxL domain-containing protein" evidence="2">
    <location>
        <begin position="25"/>
        <end position="724"/>
    </location>
</feature>
<dbReference type="Proteomes" id="UP000664601">
    <property type="component" value="Unassembled WGS sequence"/>
</dbReference>
<evidence type="ECO:0000313" key="3">
    <source>
        <dbReference type="EMBL" id="MBO1306484.1"/>
    </source>
</evidence>
<accession>A0ABS3LDM1</accession>
<evidence type="ECO:0008006" key="5">
    <source>
        <dbReference type="Google" id="ProtNLM"/>
    </source>
</evidence>
<gene>
    <name evidence="3" type="ORF">JZO70_09945</name>
</gene>
<comment type="caution">
    <text evidence="3">The sequence shown here is derived from an EMBL/GenBank/DDBJ whole genome shotgun (WGS) entry which is preliminary data.</text>
</comment>
<keyword evidence="4" id="KW-1185">Reference proteome</keyword>
<organism evidence="3 4">
    <name type="scientific">Candidatus Enterococcus moelleringii</name>
    <dbReference type="NCBI Taxonomy" id="2815325"/>
    <lineage>
        <taxon>Bacteria</taxon>
        <taxon>Bacillati</taxon>
        <taxon>Bacillota</taxon>
        <taxon>Bacilli</taxon>
        <taxon>Lactobacillales</taxon>
        <taxon>Enterococcaceae</taxon>
        <taxon>Enterococcus</taxon>
    </lineage>
</organism>
<evidence type="ECO:0000256" key="2">
    <source>
        <dbReference type="SAM" id="SignalP"/>
    </source>
</evidence>
<evidence type="ECO:0000313" key="4">
    <source>
        <dbReference type="Proteomes" id="UP000664601"/>
    </source>
</evidence>
<dbReference type="EMBL" id="JAFREM010000015">
    <property type="protein sequence ID" value="MBO1306484.1"/>
    <property type="molecule type" value="Genomic_DNA"/>
</dbReference>
<dbReference type="RefSeq" id="WP_207673410.1">
    <property type="nucleotide sequence ID" value="NZ_JAFREM010000015.1"/>
</dbReference>